<dbReference type="OMA" id="ENENDAC"/>
<dbReference type="InterPro" id="IPR011009">
    <property type="entry name" value="Kinase-like_dom_sf"/>
</dbReference>
<proteinExistence type="predicted"/>
<dbReference type="EMBL" id="ADBJ01000060">
    <property type="protein sequence ID" value="EFA74794.1"/>
    <property type="molecule type" value="Genomic_DNA"/>
</dbReference>
<dbReference type="Pfam" id="PF00069">
    <property type="entry name" value="Pkinase"/>
    <property type="match status" value="1"/>
</dbReference>
<dbReference type="CDD" id="cd00158">
    <property type="entry name" value="RHOD"/>
    <property type="match status" value="1"/>
</dbReference>
<sequence length="789" mass="88251">MTSNLIDIDSLIGDDNNNNNSNSNINNNNSLDLFKQNTFRRFGIEVYCKNNNNNSNRKDTLIDTKGYRLSVLPFFFKNRVNFLPRSQQQQSSSPIRTTNHIPVPPSYNASEDAGIPTQLNQPIFDILSKSKYISTQTHENLCEFIAAEPSQKHHVISEDYDLSLSSMMKDGPLTSEQIGSFSYQILKGLVHLHQNRITHRNLSTENIKLDSNRNIKLSNYSLYYLSNQGENVAFPIGNLCNLSPESILSDRDLKGSSNPKCDVWSLGCIILEMAFGHCLWYDKDPSVVLNRLLYLSNLPSNQTYNIKTQQFELINNGTVVADNTKSNSTISKILENQSNMKRFLRNAPSPGLDCLPDLLVQFINCCLTVNSETRPSSAELLEHPYFDAIRKVDRYAPVYVERPAVKSLELPDDLEANAESILNDTGSQDRDIFSGAEIYYLWRLAGGDIERELVAQGLANPSPSVHKLPLFVPLVKSGTTTASSSPTMSNSLGDLLTVASTPKESSSQQPNNNKTTKFGDYKAVLYNSKTCVLSIDRIVERIRQAYGIRNELLEADNIGGDGYLFGSGTSSKQSGVAGSSQRTPDQELEYQIARLAAFHDALYNDALEKFNITPLSTTISKSVSNIDDELWWMKEVPMEKKKQELFPRMGIHDLINNPNSKILDIRPSKQFQQCHYPNSVNINYIHTATPANQQQNPHQMHLGTLQQASSVAQQQVATTTQQKPPKPFNPAILEQYRGHPIVVIAGRGDEGVDFCNQLVRWKFPFVALLNGGMDALEHGAQTLLITNES</sequence>
<evidence type="ECO:0000259" key="3">
    <source>
        <dbReference type="PROSITE" id="PS50011"/>
    </source>
</evidence>
<evidence type="ECO:0000313" key="6">
    <source>
        <dbReference type="Proteomes" id="UP000001396"/>
    </source>
</evidence>
<feature type="domain" description="Rhodanese" evidence="4">
    <location>
        <begin position="656"/>
        <end position="785"/>
    </location>
</feature>
<dbReference type="GO" id="GO:0005524">
    <property type="term" value="F:ATP binding"/>
    <property type="evidence" value="ECO:0007669"/>
    <property type="project" value="UniProtKB-KW"/>
</dbReference>
<evidence type="ECO:0000313" key="5">
    <source>
        <dbReference type="EMBL" id="EFA74794.1"/>
    </source>
</evidence>
<dbReference type="GeneID" id="31367295"/>
<dbReference type="InterPro" id="IPR001763">
    <property type="entry name" value="Rhodanese-like_dom"/>
</dbReference>
<keyword evidence="6" id="KW-1185">Reference proteome</keyword>
<dbReference type="SUPFAM" id="SSF52821">
    <property type="entry name" value="Rhodanese/Cell cycle control phosphatase"/>
    <property type="match status" value="1"/>
</dbReference>
<gene>
    <name evidence="5" type="primary">tbck</name>
    <name evidence="5" type="ORF">PPL_11827</name>
</gene>
<dbReference type="PANTHER" id="PTHR48012:SF26">
    <property type="entry name" value="SERINE_THREONINE-PROTEIN KINASE DDB_G0283821-RELATED"/>
    <property type="match status" value="1"/>
</dbReference>
<dbReference type="GO" id="GO:0004674">
    <property type="term" value="F:protein serine/threonine kinase activity"/>
    <property type="evidence" value="ECO:0007669"/>
    <property type="project" value="TreeGrafter"/>
</dbReference>
<name>D3BUK6_HETP5</name>
<dbReference type="Gene3D" id="3.40.250.10">
    <property type="entry name" value="Rhodanese-like domain"/>
    <property type="match status" value="1"/>
</dbReference>
<dbReference type="InParanoid" id="D3BUK6"/>
<keyword evidence="1" id="KW-0547">Nucleotide-binding</keyword>
<dbReference type="Gene3D" id="1.10.510.10">
    <property type="entry name" value="Transferase(Phosphotransferase) domain 1"/>
    <property type="match status" value="1"/>
</dbReference>
<dbReference type="InterPro" id="IPR036873">
    <property type="entry name" value="Rhodanese-like_dom_sf"/>
</dbReference>
<dbReference type="FunCoup" id="D3BUK6">
    <property type="interactions" value="17"/>
</dbReference>
<reference evidence="5 6" key="1">
    <citation type="journal article" date="2011" name="Genome Res.">
        <title>Phylogeny-wide analysis of social amoeba genomes highlights ancient origins for complex intercellular communication.</title>
        <authorList>
            <person name="Heidel A.J."/>
            <person name="Lawal H.M."/>
            <person name="Felder M."/>
            <person name="Schilde C."/>
            <person name="Helps N.R."/>
            <person name="Tunggal B."/>
            <person name="Rivero F."/>
            <person name="John U."/>
            <person name="Schleicher M."/>
            <person name="Eichinger L."/>
            <person name="Platzer M."/>
            <person name="Noegel A.A."/>
            <person name="Schaap P."/>
            <person name="Gloeckner G."/>
        </authorList>
    </citation>
    <scope>NUCLEOTIDE SEQUENCE [LARGE SCALE GENOMIC DNA]</scope>
    <source>
        <strain evidence="6">ATCC 26659 / Pp 5 / PN500</strain>
    </source>
</reference>
<dbReference type="SUPFAM" id="SSF56112">
    <property type="entry name" value="Protein kinase-like (PK-like)"/>
    <property type="match status" value="1"/>
</dbReference>
<dbReference type="Proteomes" id="UP000001396">
    <property type="component" value="Unassembled WGS sequence"/>
</dbReference>
<organism evidence="5 6">
    <name type="scientific">Heterostelium pallidum (strain ATCC 26659 / Pp 5 / PN500)</name>
    <name type="common">Cellular slime mold</name>
    <name type="synonym">Polysphondylium pallidum</name>
    <dbReference type="NCBI Taxonomy" id="670386"/>
    <lineage>
        <taxon>Eukaryota</taxon>
        <taxon>Amoebozoa</taxon>
        <taxon>Evosea</taxon>
        <taxon>Eumycetozoa</taxon>
        <taxon>Dictyostelia</taxon>
        <taxon>Acytosteliales</taxon>
        <taxon>Acytosteliaceae</taxon>
        <taxon>Heterostelium</taxon>
    </lineage>
</organism>
<dbReference type="InterPro" id="IPR000719">
    <property type="entry name" value="Prot_kinase_dom"/>
</dbReference>
<dbReference type="STRING" id="670386.D3BUK6"/>
<dbReference type="InterPro" id="IPR050629">
    <property type="entry name" value="STE20/SPS1-PAK"/>
</dbReference>
<comment type="caution">
    <text evidence="5">The sequence shown here is derived from an EMBL/GenBank/DDBJ whole genome shotgun (WGS) entry which is preliminary data.</text>
</comment>
<dbReference type="PANTHER" id="PTHR48012">
    <property type="entry name" value="STERILE20-LIKE KINASE, ISOFORM B-RELATED"/>
    <property type="match status" value="1"/>
</dbReference>
<dbReference type="Pfam" id="PF00581">
    <property type="entry name" value="Rhodanese"/>
    <property type="match status" value="1"/>
</dbReference>
<dbReference type="RefSeq" id="XP_020426928.1">
    <property type="nucleotide sequence ID" value="XM_020582574.1"/>
</dbReference>
<evidence type="ECO:0000256" key="2">
    <source>
        <dbReference type="ARBA" id="ARBA00022840"/>
    </source>
</evidence>
<dbReference type="GO" id="GO:0005737">
    <property type="term" value="C:cytoplasm"/>
    <property type="evidence" value="ECO:0007669"/>
    <property type="project" value="TreeGrafter"/>
</dbReference>
<evidence type="ECO:0000259" key="4">
    <source>
        <dbReference type="PROSITE" id="PS50206"/>
    </source>
</evidence>
<protein>
    <submittedName>
        <fullName evidence="5">RabGAP/TBC domain-containing protein</fullName>
    </submittedName>
</protein>
<dbReference type="PROSITE" id="PS50011">
    <property type="entry name" value="PROTEIN_KINASE_DOM"/>
    <property type="match status" value="1"/>
</dbReference>
<keyword evidence="2" id="KW-0067">ATP-binding</keyword>
<feature type="domain" description="Protein kinase" evidence="3">
    <location>
        <begin position="6"/>
        <end position="386"/>
    </location>
</feature>
<dbReference type="AlphaFoldDB" id="D3BUK6"/>
<evidence type="ECO:0000256" key="1">
    <source>
        <dbReference type="ARBA" id="ARBA00022741"/>
    </source>
</evidence>
<dbReference type="PROSITE" id="PS50206">
    <property type="entry name" value="RHODANESE_3"/>
    <property type="match status" value="1"/>
</dbReference>
<accession>D3BUK6</accession>